<keyword evidence="2" id="KW-0808">Transferase</keyword>
<evidence type="ECO:0000256" key="1">
    <source>
        <dbReference type="SAM" id="Phobius"/>
    </source>
</evidence>
<dbReference type="EC" id="2.5.1.-" evidence="2"/>
<dbReference type="Proteomes" id="UP000028607">
    <property type="component" value="Unassembled WGS sequence"/>
</dbReference>
<dbReference type="EMBL" id="AQRC01000001">
    <property type="protein sequence ID" value="KFE36538.1"/>
    <property type="molecule type" value="Genomic_DNA"/>
</dbReference>
<gene>
    <name evidence="2" type="ORF">DW2_00230</name>
</gene>
<evidence type="ECO:0000313" key="3">
    <source>
        <dbReference type="Proteomes" id="UP000028607"/>
    </source>
</evidence>
<organism evidence="2 3">
    <name type="scientific">Thioclava atlantica</name>
    <dbReference type="NCBI Taxonomy" id="1317124"/>
    <lineage>
        <taxon>Bacteria</taxon>
        <taxon>Pseudomonadati</taxon>
        <taxon>Pseudomonadota</taxon>
        <taxon>Alphaproteobacteria</taxon>
        <taxon>Rhodobacterales</taxon>
        <taxon>Paracoccaceae</taxon>
        <taxon>Thioclava</taxon>
    </lineage>
</organism>
<dbReference type="AlphaFoldDB" id="A0A085U0P1"/>
<keyword evidence="1" id="KW-0472">Membrane</keyword>
<reference evidence="2 3" key="2">
    <citation type="journal article" date="2015" name="Antonie Van Leeuwenhoek">
        <title>Thioclava indica sp. nov., isolated from surface seawater of the Indian Ocean.</title>
        <authorList>
            <person name="Liu Y."/>
            <person name="Lai Q."/>
            <person name="Du J."/>
            <person name="Xu H."/>
            <person name="Jiang L."/>
            <person name="Shao Z."/>
        </authorList>
    </citation>
    <scope>NUCLEOTIDE SEQUENCE [LARGE SCALE GENOMIC DNA]</scope>
    <source>
        <strain evidence="2 3">13D2W-2</strain>
    </source>
</reference>
<dbReference type="PATRIC" id="fig|1317124.6.peg.41"/>
<accession>A0A085U0P1</accession>
<comment type="caution">
    <text evidence="2">The sequence shown here is derived from an EMBL/GenBank/DDBJ whole genome shotgun (WGS) entry which is preliminary data.</text>
</comment>
<dbReference type="STRING" id="1317124.DW2_00230"/>
<evidence type="ECO:0000313" key="2">
    <source>
        <dbReference type="EMBL" id="KFE36538.1"/>
    </source>
</evidence>
<keyword evidence="3" id="KW-1185">Reference proteome</keyword>
<protein>
    <submittedName>
        <fullName evidence="2">Protoheme IX farnesyltransferase</fullName>
        <ecNumber evidence="2">2.5.1.-</ecNumber>
    </submittedName>
</protein>
<dbReference type="eggNOG" id="COG0109">
    <property type="taxonomic scope" value="Bacteria"/>
</dbReference>
<dbReference type="GO" id="GO:0016740">
    <property type="term" value="F:transferase activity"/>
    <property type="evidence" value="ECO:0007669"/>
    <property type="project" value="UniProtKB-KW"/>
</dbReference>
<feature type="transmembrane region" description="Helical" evidence="1">
    <location>
        <begin position="7"/>
        <end position="25"/>
    </location>
</feature>
<reference evidence="3" key="1">
    <citation type="submission" date="2013-04" db="EMBL/GenBank/DDBJ databases">
        <title>Thioclava sp. 13D2W-2 Genome Sequencing.</title>
        <authorList>
            <person name="Lai Q."/>
            <person name="Li G."/>
            <person name="Shao Z."/>
        </authorList>
    </citation>
    <scope>NUCLEOTIDE SEQUENCE [LARGE SCALE GENOMIC DNA]</scope>
    <source>
        <strain evidence="3">13D2W-2</strain>
    </source>
</reference>
<name>A0A085U0P1_9RHOB</name>
<sequence>MTNQIEALPVLLVMIVFVWTPPHFWPLAIHRVEDFRRADL</sequence>
<proteinExistence type="predicted"/>
<keyword evidence="1" id="KW-0812">Transmembrane</keyword>
<keyword evidence="1" id="KW-1133">Transmembrane helix</keyword>